<name>A0ABT0QDC8_9FLAO</name>
<evidence type="ECO:0000313" key="3">
    <source>
        <dbReference type="Proteomes" id="UP001165381"/>
    </source>
</evidence>
<dbReference type="Pfam" id="PF13480">
    <property type="entry name" value="Acetyltransf_6"/>
    <property type="match status" value="1"/>
</dbReference>
<dbReference type="InterPro" id="IPR038740">
    <property type="entry name" value="BioF2-like_GNAT_dom"/>
</dbReference>
<dbReference type="EMBL" id="JAMFLZ010000003">
    <property type="protein sequence ID" value="MCL6294971.1"/>
    <property type="molecule type" value="Genomic_DNA"/>
</dbReference>
<reference evidence="2" key="1">
    <citation type="submission" date="2022-05" db="EMBL/GenBank/DDBJ databases">
        <authorList>
            <person name="Park J.-S."/>
        </authorList>
    </citation>
    <scope>NUCLEOTIDE SEQUENCE</scope>
    <source>
        <strain evidence="2">2012CJ34-3</strain>
    </source>
</reference>
<dbReference type="RefSeq" id="WP_249972743.1">
    <property type="nucleotide sequence ID" value="NZ_JAMFLZ010000003.1"/>
</dbReference>
<organism evidence="2 3">
    <name type="scientific">Jejuia spongiicola</name>
    <dbReference type="NCBI Taxonomy" id="2942207"/>
    <lineage>
        <taxon>Bacteria</taxon>
        <taxon>Pseudomonadati</taxon>
        <taxon>Bacteroidota</taxon>
        <taxon>Flavobacteriia</taxon>
        <taxon>Flavobacteriales</taxon>
        <taxon>Flavobacteriaceae</taxon>
        <taxon>Jejuia</taxon>
    </lineage>
</organism>
<dbReference type="Proteomes" id="UP001165381">
    <property type="component" value="Unassembled WGS sequence"/>
</dbReference>
<evidence type="ECO:0000313" key="2">
    <source>
        <dbReference type="EMBL" id="MCL6294971.1"/>
    </source>
</evidence>
<sequence>MNKKHSDFFFEYYEKCRIPDSFSEVFYTQEEKIWRNSNYQEVKNLSLVNSVMFVPQYINPRVNNDLFNVKKITQFFKGYAILLDEFKSIDEYLKYRFKKNAKSIRKRIKRLELSFPISYHFYFGEISEKDYHFFMDTLKKMIINRFKERNDISQNLLNWEHYQKIFFDLINDKKASLFVIKNEEEPICVSISNHFNGKMFSSVSSYDIDFAKFSMGSIEIYKKLEWCIENSHNTYEFGMGDLSYKREWSNNIYNFEYQIIYPKKSIIAKIKATVEYIKVNLKESVYKLAYVRYKKWKTKRKKSIPFHPSYNVHSIEEIADYKSLSKIDYNLKSHSFLRKPVFDFLYSNMENVINVEVFELSKQEKSYLIIGQSNKQKIIFD</sequence>
<comment type="caution">
    <text evidence="2">The sequence shown here is derived from an EMBL/GenBank/DDBJ whole genome shotgun (WGS) entry which is preliminary data.</text>
</comment>
<dbReference type="InterPro" id="IPR016181">
    <property type="entry name" value="Acyl_CoA_acyltransferase"/>
</dbReference>
<dbReference type="SUPFAM" id="SSF55729">
    <property type="entry name" value="Acyl-CoA N-acyltransferases (Nat)"/>
    <property type="match status" value="1"/>
</dbReference>
<protein>
    <submittedName>
        <fullName evidence="2">GNAT family N-acetyltransferase</fullName>
    </submittedName>
</protein>
<gene>
    <name evidence="2" type="ORF">M3P09_08205</name>
</gene>
<feature type="domain" description="BioF2-like acetyltransferase" evidence="1">
    <location>
        <begin position="99"/>
        <end position="246"/>
    </location>
</feature>
<accession>A0ABT0QDC8</accession>
<proteinExistence type="predicted"/>
<keyword evidence="3" id="KW-1185">Reference proteome</keyword>
<evidence type="ECO:0000259" key="1">
    <source>
        <dbReference type="Pfam" id="PF13480"/>
    </source>
</evidence>
<dbReference type="Gene3D" id="3.40.630.30">
    <property type="match status" value="1"/>
</dbReference>